<sequence length="69" mass="7931">MCFGFGGFSSVKPKPPRREKYGNNEEKYLRDYVRYEIKYEEYMNKDNRRRRMVDANAGAVGGISVATGG</sequence>
<dbReference type="AlphaFoldDB" id="A0A1Q5UQM0"/>
<dbReference type="OrthoDB" id="4355518at2759"/>
<protein>
    <submittedName>
        <fullName evidence="2">Uncharacterized protein</fullName>
    </submittedName>
</protein>
<organism evidence="2 3">
    <name type="scientific">Penicillium subrubescens</name>
    <dbReference type="NCBI Taxonomy" id="1316194"/>
    <lineage>
        <taxon>Eukaryota</taxon>
        <taxon>Fungi</taxon>
        <taxon>Dikarya</taxon>
        <taxon>Ascomycota</taxon>
        <taxon>Pezizomycotina</taxon>
        <taxon>Eurotiomycetes</taxon>
        <taxon>Eurotiomycetidae</taxon>
        <taxon>Eurotiales</taxon>
        <taxon>Aspergillaceae</taxon>
        <taxon>Penicillium</taxon>
    </lineage>
</organism>
<comment type="caution">
    <text evidence="2">The sequence shown here is derived from an EMBL/GenBank/DDBJ whole genome shotgun (WGS) entry which is preliminary data.</text>
</comment>
<accession>A0A1Q5UQM0</accession>
<dbReference type="EMBL" id="MNBE01000058">
    <property type="protein sequence ID" value="OKP14777.1"/>
    <property type="molecule type" value="Genomic_DNA"/>
</dbReference>
<evidence type="ECO:0000313" key="3">
    <source>
        <dbReference type="Proteomes" id="UP000186955"/>
    </source>
</evidence>
<reference evidence="2 3" key="1">
    <citation type="submission" date="2016-10" db="EMBL/GenBank/DDBJ databases">
        <title>Genome sequence of the ascomycete fungus Penicillium subrubescens.</title>
        <authorList>
            <person name="De Vries R.P."/>
            <person name="Peng M."/>
            <person name="Dilokpimol A."/>
            <person name="Hilden K."/>
            <person name="Makela M.R."/>
            <person name="Grigoriev I."/>
            <person name="Riley R."/>
            <person name="Granchi Z."/>
        </authorList>
    </citation>
    <scope>NUCLEOTIDE SEQUENCE [LARGE SCALE GENOMIC DNA]</scope>
    <source>
        <strain evidence="2 3">CBS 132785</strain>
    </source>
</reference>
<evidence type="ECO:0000256" key="1">
    <source>
        <dbReference type="SAM" id="MobiDB-lite"/>
    </source>
</evidence>
<feature type="region of interest" description="Disordered" evidence="1">
    <location>
        <begin position="1"/>
        <end position="23"/>
    </location>
</feature>
<evidence type="ECO:0000313" key="2">
    <source>
        <dbReference type="EMBL" id="OKP14777.1"/>
    </source>
</evidence>
<gene>
    <name evidence="2" type="ORF">PENSUB_5841</name>
</gene>
<name>A0A1Q5UQM0_9EURO</name>
<keyword evidence="3" id="KW-1185">Reference proteome</keyword>
<dbReference type="Proteomes" id="UP000186955">
    <property type="component" value="Unassembled WGS sequence"/>
</dbReference>
<proteinExistence type="predicted"/>